<dbReference type="OrthoDB" id="1115172at2"/>
<evidence type="ECO:0000313" key="2">
    <source>
        <dbReference type="EMBL" id="PXY42969.1"/>
    </source>
</evidence>
<keyword evidence="3" id="KW-1185">Reference proteome</keyword>
<reference evidence="2 3" key="1">
    <citation type="submission" date="2018-05" db="EMBL/GenBank/DDBJ databases">
        <title>Flavobacterium sp. strain IMCC34758, incomplete genome.</title>
        <authorList>
            <person name="Joung Y."/>
        </authorList>
    </citation>
    <scope>NUCLEOTIDE SEQUENCE [LARGE SCALE GENOMIC DNA]</scope>
    <source>
        <strain evidence="2 3">IMCC34758</strain>
    </source>
</reference>
<evidence type="ECO:0008006" key="4">
    <source>
        <dbReference type="Google" id="ProtNLM"/>
    </source>
</evidence>
<proteinExistence type="predicted"/>
<sequence length="296" mass="33467">MTENKSISKKRIILLLLLLLAGGYSYYLYESNTKLNTEKTALIDNLTKSRDSITSVINENSSIKEELLVEQQKITNLIDELKESKATVEELNKYKTEVVKLKKQVALLKSDKMELVEKYEALKNKQDSTLTVLKNKEESNGSGYDNTKVNLPSNRGTSLSEHLNVTKSKNVVFANLRVETYSANKTLTKMVTTDKSDMVNFCRIKFLIRGNSNVSDSKGRYYVQIINPEGDVIGYKLSHKFGSIVLDYSYHEDYSYAGENLEEISGLPLSALSKGNYTIYLFKNDKIALKSGFTLI</sequence>
<dbReference type="EMBL" id="QJHL01000009">
    <property type="protein sequence ID" value="PXY42969.1"/>
    <property type="molecule type" value="Genomic_DNA"/>
</dbReference>
<accession>A0A2V4BVD3</accession>
<comment type="caution">
    <text evidence="2">The sequence shown here is derived from an EMBL/GenBank/DDBJ whole genome shotgun (WGS) entry which is preliminary data.</text>
</comment>
<protein>
    <recommendedName>
        <fullName evidence="4">Chromosome partitioning protein ParA</fullName>
    </recommendedName>
</protein>
<name>A0A2V4BVD3_9FLAO</name>
<dbReference type="AlphaFoldDB" id="A0A2V4BVD3"/>
<dbReference type="Proteomes" id="UP000247681">
    <property type="component" value="Unassembled WGS sequence"/>
</dbReference>
<evidence type="ECO:0000256" key="1">
    <source>
        <dbReference type="SAM" id="Coils"/>
    </source>
</evidence>
<feature type="coiled-coil region" evidence="1">
    <location>
        <begin position="64"/>
        <end position="125"/>
    </location>
</feature>
<evidence type="ECO:0000313" key="3">
    <source>
        <dbReference type="Proteomes" id="UP000247681"/>
    </source>
</evidence>
<dbReference type="RefSeq" id="WP_110348889.1">
    <property type="nucleotide sequence ID" value="NZ_QJHL01000009.1"/>
</dbReference>
<keyword evidence="1" id="KW-0175">Coiled coil</keyword>
<organism evidence="2 3">
    <name type="scientific">Flavobacterium hydrophilum</name>
    <dbReference type="NCBI Taxonomy" id="2211445"/>
    <lineage>
        <taxon>Bacteria</taxon>
        <taxon>Pseudomonadati</taxon>
        <taxon>Bacteroidota</taxon>
        <taxon>Flavobacteriia</taxon>
        <taxon>Flavobacteriales</taxon>
        <taxon>Flavobacteriaceae</taxon>
        <taxon>Flavobacterium</taxon>
    </lineage>
</organism>
<gene>
    <name evidence="2" type="ORF">DMB68_22550</name>
</gene>